<keyword evidence="1" id="KW-0732">Signal</keyword>
<organism evidence="2 3">
    <name type="scientific">Cochleicola gelatinilyticus</name>
    <dbReference type="NCBI Taxonomy" id="1763537"/>
    <lineage>
        <taxon>Bacteria</taxon>
        <taxon>Pseudomonadati</taxon>
        <taxon>Bacteroidota</taxon>
        <taxon>Flavobacteriia</taxon>
        <taxon>Flavobacteriales</taxon>
        <taxon>Flavobacteriaceae</taxon>
        <taxon>Cochleicola</taxon>
    </lineage>
</organism>
<dbReference type="RefSeq" id="WP_068588195.1">
    <property type="nucleotide sequence ID" value="NZ_LRXL01000001.1"/>
</dbReference>
<name>A0A167KF91_9FLAO</name>
<proteinExistence type="predicted"/>
<dbReference type="EMBL" id="LRXL01000001">
    <property type="protein sequence ID" value="OAB81828.1"/>
    <property type="molecule type" value="Genomic_DNA"/>
</dbReference>
<dbReference type="AlphaFoldDB" id="A0A167KF91"/>
<protein>
    <submittedName>
        <fullName evidence="2">Uncharacterized protein</fullName>
    </submittedName>
</protein>
<accession>A0A167KF91</accession>
<comment type="caution">
    <text evidence="2">The sequence shown here is derived from an EMBL/GenBank/DDBJ whole genome shotgun (WGS) entry which is preliminary data.</text>
</comment>
<gene>
    <name evidence="2" type="ORF">ULVI_00375</name>
</gene>
<reference evidence="2 3" key="1">
    <citation type="submission" date="2016-02" db="EMBL/GenBank/DDBJ databases">
        <title>Ulvibacter sp. LPB0005, isolated from Thais luteostoma.</title>
        <authorList>
            <person name="Shin S.-K."/>
            <person name="Yi H."/>
        </authorList>
    </citation>
    <scope>NUCLEOTIDE SEQUENCE [LARGE SCALE GENOMIC DNA]</scope>
    <source>
        <strain evidence="2 3">LPB0005</strain>
    </source>
</reference>
<evidence type="ECO:0000313" key="3">
    <source>
        <dbReference type="Proteomes" id="UP000077013"/>
    </source>
</evidence>
<feature type="signal peptide" evidence="1">
    <location>
        <begin position="1"/>
        <end position="21"/>
    </location>
</feature>
<sequence>MKNLASLTFLLLIGYSSYSQVGINTTRPTSTLDVAGTIRVRGVKSDALLNPVQATKIVGMDELGNFVEVEIDENVILENNRLRAVDKVMEIGNAPGLNLPILSDLNLVLLPGEPNNTKNVMRMNSIFGNMFLTGIMPGQDGQKIWLYPNSGDLTIVPNSLLSLFGNRIEGNGTIIVKQFEMIQLMYDAARGKWIPMKY</sequence>
<evidence type="ECO:0000256" key="1">
    <source>
        <dbReference type="SAM" id="SignalP"/>
    </source>
</evidence>
<feature type="chain" id="PRO_5007889379" evidence="1">
    <location>
        <begin position="22"/>
        <end position="198"/>
    </location>
</feature>
<dbReference type="Proteomes" id="UP000077013">
    <property type="component" value="Unassembled WGS sequence"/>
</dbReference>
<dbReference type="OrthoDB" id="1433786at2"/>
<keyword evidence="3" id="KW-1185">Reference proteome</keyword>
<evidence type="ECO:0000313" key="2">
    <source>
        <dbReference type="EMBL" id="OAB81828.1"/>
    </source>
</evidence>